<dbReference type="Pfam" id="PF00169">
    <property type="entry name" value="PH"/>
    <property type="match status" value="1"/>
</dbReference>
<reference evidence="2" key="3">
    <citation type="submission" date="2025-08" db="UniProtKB">
        <authorList>
            <consortium name="Ensembl"/>
        </authorList>
    </citation>
    <scope>IDENTIFICATION</scope>
</reference>
<dbReference type="PROSITE" id="PS50003">
    <property type="entry name" value="PH_DOMAIN"/>
    <property type="match status" value="1"/>
</dbReference>
<dbReference type="Ensembl" id="ENSGGOT00000045323.1">
    <property type="protein sequence ID" value="ENSGGOP00000051217.1"/>
    <property type="gene ID" value="ENSGGOG00000009658.3"/>
</dbReference>
<reference evidence="2" key="4">
    <citation type="submission" date="2025-09" db="UniProtKB">
        <authorList>
            <consortium name="Ensembl"/>
        </authorList>
    </citation>
    <scope>IDENTIFICATION</scope>
</reference>
<proteinExistence type="predicted"/>
<protein>
    <submittedName>
        <fullName evidence="2">Rho GTPase activating protein 25</fullName>
    </submittedName>
</protein>
<dbReference type="AlphaFoldDB" id="A0A2I2ZVM6"/>
<reference evidence="2 3" key="2">
    <citation type="journal article" date="2012" name="Nature">
        <title>Insights into hominid evolution from the gorilla genome sequence.</title>
        <authorList>
            <person name="Scally A."/>
            <person name="Dutheil J.Y."/>
            <person name="Hillier L.W."/>
            <person name="Jordan G.E."/>
            <person name="Goodhead I."/>
            <person name="Herrero J."/>
            <person name="Hobolth A."/>
            <person name="Lappalainen T."/>
            <person name="Mailund T."/>
            <person name="Marques-Bonet T."/>
            <person name="McCarthy S."/>
            <person name="Montgomery S.H."/>
            <person name="Schwalie P.C."/>
            <person name="Tang Y.A."/>
            <person name="Ward M.C."/>
            <person name="Xue Y."/>
            <person name="Yngvadottir B."/>
            <person name="Alkan C."/>
            <person name="Andersen L.N."/>
            <person name="Ayub Q."/>
            <person name="Ball E.V."/>
            <person name="Beal K."/>
            <person name="Bradley B.J."/>
            <person name="Chen Y."/>
            <person name="Clee C.M."/>
            <person name="Fitzgerald S."/>
            <person name="Graves T.A."/>
            <person name="Gu Y."/>
            <person name="Heath P."/>
            <person name="Heger A."/>
            <person name="Karakoc E."/>
            <person name="Kolb-Kokocinski A."/>
            <person name="Laird G.K."/>
            <person name="Lunter G."/>
            <person name="Meader S."/>
            <person name="Mort M."/>
            <person name="Mullikin J.C."/>
            <person name="Munch K."/>
            <person name="O'Connor T.D."/>
            <person name="Phillips A.D."/>
            <person name="Prado-Martinez J."/>
            <person name="Rogers A.S."/>
            <person name="Sajjadian S."/>
            <person name="Schmidt D."/>
            <person name="Shaw K."/>
            <person name="Simpson J.T."/>
            <person name="Stenson P.D."/>
            <person name="Turner D.J."/>
            <person name="Vigilant L."/>
            <person name="Vilella A.J."/>
            <person name="Whitener W."/>
            <person name="Zhu B."/>
            <person name="Cooper D.N."/>
            <person name="de Jong P."/>
            <person name="Dermitzakis E.T."/>
            <person name="Eichler E.E."/>
            <person name="Flicek P."/>
            <person name="Goldman N."/>
            <person name="Mundy N.I."/>
            <person name="Ning Z."/>
            <person name="Odom D.T."/>
            <person name="Ponting C.P."/>
            <person name="Quail M.A."/>
            <person name="Ryder O.A."/>
            <person name="Searle S.M."/>
            <person name="Warren W.C."/>
            <person name="Wilson R.K."/>
            <person name="Schierup M.H."/>
            <person name="Rogers J."/>
            <person name="Tyler-Smith C."/>
            <person name="Durbin R."/>
        </authorList>
    </citation>
    <scope>NUCLEOTIDE SEQUENCE [LARGE SCALE GENOMIC DNA]</scope>
</reference>
<dbReference type="Proteomes" id="UP000001519">
    <property type="component" value="Chromosome 2A"/>
</dbReference>
<evidence type="ECO:0000313" key="3">
    <source>
        <dbReference type="Proteomes" id="UP000001519"/>
    </source>
</evidence>
<dbReference type="SUPFAM" id="SSF50729">
    <property type="entry name" value="PH domain-like"/>
    <property type="match status" value="1"/>
</dbReference>
<dbReference type="InterPro" id="IPR051707">
    <property type="entry name" value="PI-Interact_SigTrans_Reg"/>
</dbReference>
<dbReference type="Gene3D" id="2.30.29.30">
    <property type="entry name" value="Pleckstrin-homology domain (PH domain)/Phosphotyrosine-binding domain (PTB)"/>
    <property type="match status" value="1"/>
</dbReference>
<evidence type="ECO:0000259" key="1">
    <source>
        <dbReference type="PROSITE" id="PS50003"/>
    </source>
</evidence>
<dbReference type="InterPro" id="IPR011993">
    <property type="entry name" value="PH-like_dom_sf"/>
</dbReference>
<sequence length="139" mass="16414">MSLKLPRNWDFNLKVEAAKIARSRSVMTGEQMAAFHPSSTPNPLERPIKMGWLKKQRSIVKNWQQRYFVLRAQQLYYYKDEEDTKPQQCLASAWMRLWPMNRNSAPIWCPSWWRNVQSSSWSTAGMKRASSVCLGRTTW</sequence>
<name>A0A2I2ZVM6_GORGO</name>
<dbReference type="Bgee" id="ENSGGOG00000009658">
    <property type="expression patterns" value="Expressed in heart and 6 other cell types or tissues"/>
</dbReference>
<dbReference type="SMR" id="A0A2I2ZVM6"/>
<dbReference type="GeneTree" id="ENSGT00950000183015"/>
<dbReference type="InterPro" id="IPR001849">
    <property type="entry name" value="PH_domain"/>
</dbReference>
<organism evidence="2 3">
    <name type="scientific">Gorilla gorilla gorilla</name>
    <name type="common">Western lowland gorilla</name>
    <dbReference type="NCBI Taxonomy" id="9595"/>
    <lineage>
        <taxon>Eukaryota</taxon>
        <taxon>Metazoa</taxon>
        <taxon>Chordata</taxon>
        <taxon>Craniata</taxon>
        <taxon>Vertebrata</taxon>
        <taxon>Euteleostomi</taxon>
        <taxon>Mammalia</taxon>
        <taxon>Eutheria</taxon>
        <taxon>Euarchontoglires</taxon>
        <taxon>Primates</taxon>
        <taxon>Haplorrhini</taxon>
        <taxon>Catarrhini</taxon>
        <taxon>Hominidae</taxon>
        <taxon>Gorilla</taxon>
    </lineage>
</organism>
<dbReference type="PANTHER" id="PTHR14336">
    <property type="entry name" value="TANDEM PH DOMAIN CONTAINING PROTEIN"/>
    <property type="match status" value="1"/>
</dbReference>
<accession>A0A2I2ZVM6</accession>
<evidence type="ECO:0000313" key="2">
    <source>
        <dbReference type="Ensembl" id="ENSGGOP00000051217.1"/>
    </source>
</evidence>
<gene>
    <name evidence="2" type="primary">ARHGAP25</name>
</gene>
<dbReference type="EMBL" id="CABD030012307">
    <property type="status" value="NOT_ANNOTATED_CDS"/>
    <property type="molecule type" value="Genomic_DNA"/>
</dbReference>
<reference evidence="3" key="1">
    <citation type="submission" date="2011-05" db="EMBL/GenBank/DDBJ databases">
        <title>Insights into the evolution of the great apes provided by the gorilla genome.</title>
        <authorList>
            <person name="Scally A."/>
        </authorList>
    </citation>
    <scope>NUCLEOTIDE SEQUENCE [LARGE SCALE GENOMIC DNA]</scope>
</reference>
<keyword evidence="3" id="KW-1185">Reference proteome</keyword>
<feature type="domain" description="PH" evidence="1">
    <location>
        <begin position="46"/>
        <end position="139"/>
    </location>
</feature>